<feature type="domain" description="Nudix hydrolase" evidence="1">
    <location>
        <begin position="28"/>
        <end position="157"/>
    </location>
</feature>
<proteinExistence type="predicted"/>
<dbReference type="Pfam" id="PF00293">
    <property type="entry name" value="NUDIX"/>
    <property type="match status" value="1"/>
</dbReference>
<dbReference type="InterPro" id="IPR000086">
    <property type="entry name" value="NUDIX_hydrolase_dom"/>
</dbReference>
<evidence type="ECO:0000313" key="2">
    <source>
        <dbReference type="EMBL" id="MBL4937247.1"/>
    </source>
</evidence>
<dbReference type="EMBL" id="JAESWC010000014">
    <property type="protein sequence ID" value="MBL4937247.1"/>
    <property type="molecule type" value="Genomic_DNA"/>
</dbReference>
<dbReference type="Gene3D" id="3.90.79.10">
    <property type="entry name" value="Nucleoside Triphosphate Pyrophosphohydrolase"/>
    <property type="match status" value="1"/>
</dbReference>
<sequence length="313" mass="36514">MELWDILDSERNKTGRTIVRGEELKEGEYHLVVHIWILNDKNEYLVQKRAQHLKLMPGIWAATGGSAVAGEYDSKVAAIREAKEELGIDLDTNNMTRLMSIRRKDNHADVWLVRENIDLQDISLQAEEVSEAKWVSKEELESMISSGIFHDYGAEYFDNIFRVMKSCLSCEIVKGNTETMGGTILNTKYFHAHQDFAYPIPGLVILASKRHIYSIDEMYEEEAAEYMEVLRKIRAAQRKVLGIDYVYYFYNEDTTHHFHTWMMPRYSWMNQFGRSVESVRSVLLYSKENMKNEENISKVINAAERLYSELNKK</sequence>
<dbReference type="SUPFAM" id="SSF54197">
    <property type="entry name" value="HIT-like"/>
    <property type="match status" value="1"/>
</dbReference>
<gene>
    <name evidence="2" type="ORF">JK636_16080</name>
</gene>
<dbReference type="PANTHER" id="PTHR10885:SF0">
    <property type="entry name" value="ISOPENTENYL-DIPHOSPHATE DELTA-ISOMERASE"/>
    <property type="match status" value="1"/>
</dbReference>
<accession>A0ABS1TD13</accession>
<dbReference type="RefSeq" id="WP_202750001.1">
    <property type="nucleotide sequence ID" value="NZ_JAESWC010000014.1"/>
</dbReference>
<dbReference type="PROSITE" id="PS51462">
    <property type="entry name" value="NUDIX"/>
    <property type="match status" value="1"/>
</dbReference>
<keyword evidence="3" id="KW-1185">Reference proteome</keyword>
<dbReference type="InterPro" id="IPR036265">
    <property type="entry name" value="HIT-like_sf"/>
</dbReference>
<dbReference type="SUPFAM" id="SSF55811">
    <property type="entry name" value="Nudix"/>
    <property type="match status" value="1"/>
</dbReference>
<evidence type="ECO:0000313" key="3">
    <source>
        <dbReference type="Proteomes" id="UP000632377"/>
    </source>
</evidence>
<organism evidence="2 3">
    <name type="scientific">Clostridium rhizosphaerae</name>
    <dbReference type="NCBI Taxonomy" id="2803861"/>
    <lineage>
        <taxon>Bacteria</taxon>
        <taxon>Bacillati</taxon>
        <taxon>Bacillota</taxon>
        <taxon>Clostridia</taxon>
        <taxon>Eubacteriales</taxon>
        <taxon>Clostridiaceae</taxon>
        <taxon>Clostridium</taxon>
    </lineage>
</organism>
<dbReference type="InterPro" id="IPR015797">
    <property type="entry name" value="NUDIX_hydrolase-like_dom_sf"/>
</dbReference>
<dbReference type="Proteomes" id="UP000632377">
    <property type="component" value="Unassembled WGS sequence"/>
</dbReference>
<protein>
    <submittedName>
        <fullName evidence="2">NUDIX domain-containing protein</fullName>
    </submittedName>
</protein>
<evidence type="ECO:0000259" key="1">
    <source>
        <dbReference type="PROSITE" id="PS51462"/>
    </source>
</evidence>
<reference evidence="2 3" key="1">
    <citation type="submission" date="2021-01" db="EMBL/GenBank/DDBJ databases">
        <title>Genome public.</title>
        <authorList>
            <person name="Liu C."/>
            <person name="Sun Q."/>
        </authorList>
    </citation>
    <scope>NUCLEOTIDE SEQUENCE [LARGE SCALE GENOMIC DNA]</scope>
    <source>
        <strain evidence="2 3">YIM B02515</strain>
    </source>
</reference>
<comment type="caution">
    <text evidence="2">The sequence shown here is derived from an EMBL/GenBank/DDBJ whole genome shotgun (WGS) entry which is preliminary data.</text>
</comment>
<dbReference type="Gene3D" id="3.30.428.10">
    <property type="entry name" value="HIT-like"/>
    <property type="match status" value="1"/>
</dbReference>
<dbReference type="PANTHER" id="PTHR10885">
    <property type="entry name" value="ISOPENTENYL-DIPHOSPHATE DELTA-ISOMERASE"/>
    <property type="match status" value="1"/>
</dbReference>
<name>A0ABS1TD13_9CLOT</name>
<dbReference type="CDD" id="cd04693">
    <property type="entry name" value="NUDIX_Hydrolase"/>
    <property type="match status" value="1"/>
</dbReference>